<dbReference type="SUPFAM" id="SSF88659">
    <property type="entry name" value="Sigma3 and sigma4 domains of RNA polymerase sigma factors"/>
    <property type="match status" value="1"/>
</dbReference>
<proteinExistence type="inferred from homology"/>
<dbReference type="AlphaFoldDB" id="A0A250IVK3"/>
<dbReference type="NCBIfam" id="TIGR02937">
    <property type="entry name" value="sigma70-ECF"/>
    <property type="match status" value="1"/>
</dbReference>
<keyword evidence="4" id="KW-0804">Transcription</keyword>
<sequence>MSESSNLGDDGVVSSKPRSTPMDVEKAQRRAGEFAARYRTTLLNRARKWGQNEQDAQDLVQETLKRFIDTFGSVDSLPSERSCEAWLSNTFTHLFTTQYRKQKTQRKAVPELLHARAIEESSVETLPPVYDSITDEQIQQAFDELTPDALATLKLDVEGKTGREIAGLLRIREGAVRKRLHDARKKLRKVLQRFLPPGDN</sequence>
<evidence type="ECO:0000259" key="6">
    <source>
        <dbReference type="Pfam" id="PF04542"/>
    </source>
</evidence>
<name>A0A250IVK3_9BACT</name>
<dbReference type="CDD" id="cd06171">
    <property type="entry name" value="Sigma70_r4"/>
    <property type="match status" value="1"/>
</dbReference>
<evidence type="ECO:0000256" key="4">
    <source>
        <dbReference type="ARBA" id="ARBA00023163"/>
    </source>
</evidence>
<dbReference type="Gene3D" id="1.10.10.10">
    <property type="entry name" value="Winged helix-like DNA-binding domain superfamily/Winged helix DNA-binding domain"/>
    <property type="match status" value="1"/>
</dbReference>
<dbReference type="InterPro" id="IPR007627">
    <property type="entry name" value="RNA_pol_sigma70_r2"/>
</dbReference>
<organism evidence="8 9">
    <name type="scientific">Cystobacter fuscus</name>
    <dbReference type="NCBI Taxonomy" id="43"/>
    <lineage>
        <taxon>Bacteria</taxon>
        <taxon>Pseudomonadati</taxon>
        <taxon>Myxococcota</taxon>
        <taxon>Myxococcia</taxon>
        <taxon>Myxococcales</taxon>
        <taxon>Cystobacterineae</taxon>
        <taxon>Archangiaceae</taxon>
        <taxon>Cystobacter</taxon>
    </lineage>
</organism>
<protein>
    <submittedName>
        <fullName evidence="8">RNA polymerase sigma-70 factor, ECF subfamily</fullName>
    </submittedName>
</protein>
<feature type="domain" description="RNA polymerase sigma factor 70 region 4 type 2" evidence="7">
    <location>
        <begin position="136"/>
        <end position="187"/>
    </location>
</feature>
<dbReference type="PANTHER" id="PTHR43133">
    <property type="entry name" value="RNA POLYMERASE ECF-TYPE SIGMA FACTO"/>
    <property type="match status" value="1"/>
</dbReference>
<gene>
    <name evidence="8" type="ORF">CYFUS_000649</name>
</gene>
<dbReference type="Pfam" id="PF08281">
    <property type="entry name" value="Sigma70_r4_2"/>
    <property type="match status" value="1"/>
</dbReference>
<evidence type="ECO:0000256" key="1">
    <source>
        <dbReference type="ARBA" id="ARBA00010641"/>
    </source>
</evidence>
<dbReference type="SUPFAM" id="SSF88946">
    <property type="entry name" value="Sigma2 domain of RNA polymerase sigma factors"/>
    <property type="match status" value="1"/>
</dbReference>
<keyword evidence="3" id="KW-0731">Sigma factor</keyword>
<evidence type="ECO:0000313" key="8">
    <source>
        <dbReference type="EMBL" id="ATB35237.1"/>
    </source>
</evidence>
<dbReference type="GO" id="GO:0006352">
    <property type="term" value="P:DNA-templated transcription initiation"/>
    <property type="evidence" value="ECO:0007669"/>
    <property type="project" value="InterPro"/>
</dbReference>
<dbReference type="Proteomes" id="UP000217257">
    <property type="component" value="Chromosome"/>
</dbReference>
<dbReference type="InterPro" id="IPR013249">
    <property type="entry name" value="RNA_pol_sigma70_r4_t2"/>
</dbReference>
<dbReference type="GO" id="GO:0003677">
    <property type="term" value="F:DNA binding"/>
    <property type="evidence" value="ECO:0007669"/>
    <property type="project" value="InterPro"/>
</dbReference>
<dbReference type="InterPro" id="IPR039425">
    <property type="entry name" value="RNA_pol_sigma-70-like"/>
</dbReference>
<dbReference type="InterPro" id="IPR014284">
    <property type="entry name" value="RNA_pol_sigma-70_dom"/>
</dbReference>
<dbReference type="GO" id="GO:0016987">
    <property type="term" value="F:sigma factor activity"/>
    <property type="evidence" value="ECO:0007669"/>
    <property type="project" value="UniProtKB-KW"/>
</dbReference>
<evidence type="ECO:0000313" key="9">
    <source>
        <dbReference type="Proteomes" id="UP000217257"/>
    </source>
</evidence>
<feature type="domain" description="RNA polymerase sigma-70 region 2" evidence="6">
    <location>
        <begin position="36"/>
        <end position="103"/>
    </location>
</feature>
<keyword evidence="2" id="KW-0805">Transcription regulation</keyword>
<reference evidence="8 9" key="1">
    <citation type="submission" date="2017-06" db="EMBL/GenBank/DDBJ databases">
        <title>Sequencing and comparative analysis of myxobacterial genomes.</title>
        <authorList>
            <person name="Rupp O."/>
            <person name="Goesmann A."/>
            <person name="Sogaard-Andersen L."/>
        </authorList>
    </citation>
    <scope>NUCLEOTIDE SEQUENCE [LARGE SCALE GENOMIC DNA]</scope>
    <source>
        <strain evidence="8 9">DSM 52655</strain>
    </source>
</reference>
<comment type="similarity">
    <text evidence="1">Belongs to the sigma-70 factor family. ECF subfamily.</text>
</comment>
<evidence type="ECO:0000256" key="2">
    <source>
        <dbReference type="ARBA" id="ARBA00023015"/>
    </source>
</evidence>
<evidence type="ECO:0000259" key="7">
    <source>
        <dbReference type="Pfam" id="PF08281"/>
    </source>
</evidence>
<feature type="region of interest" description="Disordered" evidence="5">
    <location>
        <begin position="1"/>
        <end position="30"/>
    </location>
</feature>
<evidence type="ECO:0000256" key="5">
    <source>
        <dbReference type="SAM" id="MobiDB-lite"/>
    </source>
</evidence>
<dbReference type="InterPro" id="IPR013324">
    <property type="entry name" value="RNA_pol_sigma_r3/r4-like"/>
</dbReference>
<accession>A0A250IVK3</accession>
<evidence type="ECO:0000256" key="3">
    <source>
        <dbReference type="ARBA" id="ARBA00023082"/>
    </source>
</evidence>
<dbReference type="Gene3D" id="1.10.1740.10">
    <property type="match status" value="1"/>
</dbReference>
<dbReference type="PANTHER" id="PTHR43133:SF25">
    <property type="entry name" value="RNA POLYMERASE SIGMA FACTOR RFAY-RELATED"/>
    <property type="match status" value="1"/>
</dbReference>
<dbReference type="EMBL" id="CP022098">
    <property type="protein sequence ID" value="ATB35237.1"/>
    <property type="molecule type" value="Genomic_DNA"/>
</dbReference>
<dbReference type="InterPro" id="IPR036388">
    <property type="entry name" value="WH-like_DNA-bd_sf"/>
</dbReference>
<dbReference type="Pfam" id="PF04542">
    <property type="entry name" value="Sigma70_r2"/>
    <property type="match status" value="1"/>
</dbReference>
<dbReference type="KEGG" id="cfus:CYFUS_000649"/>
<dbReference type="InterPro" id="IPR013325">
    <property type="entry name" value="RNA_pol_sigma_r2"/>
</dbReference>